<keyword evidence="1" id="KW-1133">Transmembrane helix</keyword>
<reference evidence="2 3" key="1">
    <citation type="submission" date="2019-02" db="EMBL/GenBank/DDBJ databases">
        <title>Pedobacter sp. RP-1-13 sp. nov., isolated from Arctic soil.</title>
        <authorList>
            <person name="Dahal R.H."/>
        </authorList>
    </citation>
    <scope>NUCLEOTIDE SEQUENCE [LARGE SCALE GENOMIC DNA]</scope>
    <source>
        <strain evidence="2 3">RP-1-13</strain>
    </source>
</reference>
<accession>A0A4R0N0N3</accession>
<evidence type="ECO:0000313" key="3">
    <source>
        <dbReference type="Proteomes" id="UP000292884"/>
    </source>
</evidence>
<dbReference type="RefSeq" id="WP_131551148.1">
    <property type="nucleotide sequence ID" value="NZ_SJSK01000001.1"/>
</dbReference>
<proteinExistence type="predicted"/>
<keyword evidence="3" id="KW-1185">Reference proteome</keyword>
<gene>
    <name evidence="2" type="ORF">EZ428_00470</name>
</gene>
<feature type="transmembrane region" description="Helical" evidence="1">
    <location>
        <begin position="49"/>
        <end position="68"/>
    </location>
</feature>
<protein>
    <submittedName>
        <fullName evidence="2">AtpZ/AtpI family protein</fullName>
    </submittedName>
</protein>
<comment type="caution">
    <text evidence="2">The sequence shown here is derived from an EMBL/GenBank/DDBJ whole genome shotgun (WGS) entry which is preliminary data.</text>
</comment>
<keyword evidence="1" id="KW-0812">Transmembrane</keyword>
<evidence type="ECO:0000256" key="1">
    <source>
        <dbReference type="SAM" id="Phobius"/>
    </source>
</evidence>
<dbReference type="InterPro" id="IPR032820">
    <property type="entry name" value="ATPase_put"/>
</dbReference>
<name>A0A4R0N0N3_9SPHI</name>
<evidence type="ECO:0000313" key="2">
    <source>
        <dbReference type="EMBL" id="TCC93279.1"/>
    </source>
</evidence>
<dbReference type="EMBL" id="SJSK01000001">
    <property type="protein sequence ID" value="TCC93279.1"/>
    <property type="molecule type" value="Genomic_DNA"/>
</dbReference>
<dbReference type="OrthoDB" id="9798708at2"/>
<dbReference type="AlphaFoldDB" id="A0A4R0N0N3"/>
<keyword evidence="1" id="KW-0472">Membrane</keyword>
<sequence length="76" mass="8590">MTNQQDNQPKKQATNFAKYSGIAFQMLATIGLFSFVGYKIDEHRESSKFIFTAILGLVSVIISLYQVVRSLNKDNN</sequence>
<dbReference type="Proteomes" id="UP000292884">
    <property type="component" value="Unassembled WGS sequence"/>
</dbReference>
<dbReference type="Pfam" id="PF09527">
    <property type="entry name" value="ATPase_gene1"/>
    <property type="match status" value="1"/>
</dbReference>
<organism evidence="2 3">
    <name type="scientific">Pedobacter frigiditerrae</name>
    <dbReference type="NCBI Taxonomy" id="2530452"/>
    <lineage>
        <taxon>Bacteria</taxon>
        <taxon>Pseudomonadati</taxon>
        <taxon>Bacteroidota</taxon>
        <taxon>Sphingobacteriia</taxon>
        <taxon>Sphingobacteriales</taxon>
        <taxon>Sphingobacteriaceae</taxon>
        <taxon>Pedobacter</taxon>
    </lineage>
</organism>
<feature type="transmembrane region" description="Helical" evidence="1">
    <location>
        <begin position="16"/>
        <end position="37"/>
    </location>
</feature>